<reference evidence="1 2" key="1">
    <citation type="submission" date="2023-10" db="EMBL/GenBank/DDBJ databases">
        <title>Noviherbaspirillum sp. CPCC 100848 genome assembly.</title>
        <authorList>
            <person name="Li X.Y."/>
            <person name="Fang X.M."/>
        </authorList>
    </citation>
    <scope>NUCLEOTIDE SEQUENCE [LARGE SCALE GENOMIC DNA]</scope>
    <source>
        <strain evidence="1 2">CPCC 100848</strain>
    </source>
</reference>
<evidence type="ECO:0000313" key="1">
    <source>
        <dbReference type="EMBL" id="MEC4717808.1"/>
    </source>
</evidence>
<comment type="caution">
    <text evidence="1">The sequence shown here is derived from an EMBL/GenBank/DDBJ whole genome shotgun (WGS) entry which is preliminary data.</text>
</comment>
<name>A0ABU6J2S0_9BURK</name>
<evidence type="ECO:0000313" key="2">
    <source>
        <dbReference type="Proteomes" id="UP001352263"/>
    </source>
</evidence>
<gene>
    <name evidence="1" type="ORF">RY831_01480</name>
</gene>
<keyword evidence="1" id="KW-0378">Hydrolase</keyword>
<sequence>MPKKEIIALDGDGVLLDYHTAYRFAWERAFGVLPEIVDPQAYWAMDRYEVRRLEGEERARFRQCFDHVHWSSLPALPGAVEACHRLNDAGYELVCVTAIGMEFEQARLANLRNAGFPIERVIATPMSVYGDSPKVAALTELRPVAFVDDYLPYFAGIPPHVHAALILREPNGSPNVGPDLRNIQSTHQDLAAFAGWWLEQGRGAA</sequence>
<protein>
    <submittedName>
        <fullName evidence="1">HAD family hydrolase</fullName>
    </submittedName>
</protein>
<dbReference type="EMBL" id="JAWIIV010000001">
    <property type="protein sequence ID" value="MEC4717808.1"/>
    <property type="molecule type" value="Genomic_DNA"/>
</dbReference>
<accession>A0ABU6J2S0</accession>
<dbReference type="InterPro" id="IPR036412">
    <property type="entry name" value="HAD-like_sf"/>
</dbReference>
<dbReference type="SUPFAM" id="SSF56784">
    <property type="entry name" value="HAD-like"/>
    <property type="match status" value="1"/>
</dbReference>
<keyword evidence="2" id="KW-1185">Reference proteome</keyword>
<dbReference type="GO" id="GO:0016787">
    <property type="term" value="F:hydrolase activity"/>
    <property type="evidence" value="ECO:0007669"/>
    <property type="project" value="UniProtKB-KW"/>
</dbReference>
<dbReference type="InterPro" id="IPR023214">
    <property type="entry name" value="HAD_sf"/>
</dbReference>
<organism evidence="1 2">
    <name type="scientific">Noviherbaspirillum album</name>
    <dbReference type="NCBI Taxonomy" id="3080276"/>
    <lineage>
        <taxon>Bacteria</taxon>
        <taxon>Pseudomonadati</taxon>
        <taxon>Pseudomonadota</taxon>
        <taxon>Betaproteobacteria</taxon>
        <taxon>Burkholderiales</taxon>
        <taxon>Oxalobacteraceae</taxon>
        <taxon>Noviherbaspirillum</taxon>
    </lineage>
</organism>
<proteinExistence type="predicted"/>
<dbReference type="Proteomes" id="UP001352263">
    <property type="component" value="Unassembled WGS sequence"/>
</dbReference>
<dbReference type="Gene3D" id="3.40.50.1000">
    <property type="entry name" value="HAD superfamily/HAD-like"/>
    <property type="match status" value="1"/>
</dbReference>
<dbReference type="RefSeq" id="WP_326504555.1">
    <property type="nucleotide sequence ID" value="NZ_JAWIIV010000001.1"/>
</dbReference>